<evidence type="ECO:0000313" key="3">
    <source>
        <dbReference type="EMBL" id="CEQ41319.1"/>
    </source>
</evidence>
<feature type="compositionally biased region" description="Basic and acidic residues" evidence="1">
    <location>
        <begin position="324"/>
        <end position="333"/>
    </location>
</feature>
<feature type="compositionally biased region" description="Basic and acidic residues" evidence="1">
    <location>
        <begin position="364"/>
        <end position="378"/>
    </location>
</feature>
<dbReference type="Gene3D" id="2.30.30.140">
    <property type="match status" value="1"/>
</dbReference>
<evidence type="ECO:0000259" key="2">
    <source>
        <dbReference type="PROSITE" id="PS50812"/>
    </source>
</evidence>
<dbReference type="OrthoDB" id="62853at2759"/>
<organism evidence="3 4">
    <name type="scientific">Sporidiobolus salmonicolor</name>
    <name type="common">Yeast-like fungus</name>
    <name type="synonym">Sporobolomyces salmonicolor</name>
    <dbReference type="NCBI Taxonomy" id="5005"/>
    <lineage>
        <taxon>Eukaryota</taxon>
        <taxon>Fungi</taxon>
        <taxon>Dikarya</taxon>
        <taxon>Basidiomycota</taxon>
        <taxon>Pucciniomycotina</taxon>
        <taxon>Microbotryomycetes</taxon>
        <taxon>Sporidiobolales</taxon>
        <taxon>Sporidiobolaceae</taxon>
        <taxon>Sporobolomyces</taxon>
    </lineage>
</organism>
<keyword evidence="4" id="KW-1185">Reference proteome</keyword>
<proteinExistence type="predicted"/>
<evidence type="ECO:0000313" key="4">
    <source>
        <dbReference type="Proteomes" id="UP000243876"/>
    </source>
</evidence>
<protein>
    <submittedName>
        <fullName evidence="3">SPOSA6832_03034-mRNA-1:cds</fullName>
    </submittedName>
</protein>
<dbReference type="Proteomes" id="UP000243876">
    <property type="component" value="Unassembled WGS sequence"/>
</dbReference>
<reference evidence="4" key="1">
    <citation type="submission" date="2015-02" db="EMBL/GenBank/DDBJ databases">
        <authorList>
            <person name="Gon?alves P."/>
        </authorList>
    </citation>
    <scope>NUCLEOTIDE SEQUENCE [LARGE SCALE GENOMIC DNA]</scope>
</reference>
<feature type="region of interest" description="Disordered" evidence="1">
    <location>
        <begin position="292"/>
        <end position="395"/>
    </location>
</feature>
<accession>A0A0D6EMX2</accession>
<dbReference type="SMART" id="SM00293">
    <property type="entry name" value="PWWP"/>
    <property type="match status" value="1"/>
</dbReference>
<name>A0A0D6EMX2_SPOSA</name>
<feature type="compositionally biased region" description="Low complexity" evidence="1">
    <location>
        <begin position="301"/>
        <end position="319"/>
    </location>
</feature>
<dbReference type="Pfam" id="PF00855">
    <property type="entry name" value="PWWP"/>
    <property type="match status" value="1"/>
</dbReference>
<feature type="non-terminal residue" evidence="3">
    <location>
        <position position="1"/>
    </location>
</feature>
<feature type="compositionally biased region" description="Acidic residues" evidence="1">
    <location>
        <begin position="108"/>
        <end position="121"/>
    </location>
</feature>
<sequence length="395" mass="42336">MPSKVTKGSSSDPSHVYAIGDIVLAKLKGFPAWPARVSDESDATPDVLKEKPSKSKNLHLEIDAYLSSSKRKGPLFDAYKVAQNPAQWLQAKADEMAEWEEQQAALAELEDEDQLASDADEAGSSTAADKSNKRKRDSTAGKKAEGDKKKKAKAEKLAKSRTAGGVKKDYTDDEAEPASKKAKGTPCTIYFALSSKSVDSDAETVKGWRHKLQKVFLGKSAPAAEEMPKCAEYFDAMEKFDMKKEWLVESKLAKVLKRIALLKDDSIPDEDKYSFRERSSALAAKWTALLGGSNAASSPKPAEATPTADTSADAAPAEDGVGAPREEEAKPAEETPAPAAAEMPEEQEEPAPMQVDAAPQTNGDSHEEPKDDESKQEEAPAATEPSETPAPAAAA</sequence>
<feature type="domain" description="PWWP" evidence="2">
    <location>
        <begin position="19"/>
        <end position="99"/>
    </location>
</feature>
<dbReference type="InterPro" id="IPR000313">
    <property type="entry name" value="PWWP_dom"/>
</dbReference>
<dbReference type="SUPFAM" id="SSF63748">
    <property type="entry name" value="Tudor/PWWP/MBT"/>
    <property type="match status" value="1"/>
</dbReference>
<feature type="region of interest" description="Disordered" evidence="1">
    <location>
        <begin position="94"/>
        <end position="183"/>
    </location>
</feature>
<dbReference type="PROSITE" id="PS50812">
    <property type="entry name" value="PWWP"/>
    <property type="match status" value="1"/>
</dbReference>
<dbReference type="AlphaFoldDB" id="A0A0D6EMX2"/>
<feature type="compositionally biased region" description="Low complexity" evidence="1">
    <location>
        <begin position="379"/>
        <end position="395"/>
    </location>
</feature>
<evidence type="ECO:0000256" key="1">
    <source>
        <dbReference type="SAM" id="MobiDB-lite"/>
    </source>
</evidence>
<gene>
    <name evidence="3" type="primary">SPOSA6832_03034</name>
</gene>
<dbReference type="EMBL" id="CENE01000013">
    <property type="protein sequence ID" value="CEQ41319.1"/>
    <property type="molecule type" value="Genomic_DNA"/>
</dbReference>
<feature type="compositionally biased region" description="Basic and acidic residues" evidence="1">
    <location>
        <begin position="137"/>
        <end position="158"/>
    </location>
</feature>